<proteinExistence type="predicted"/>
<evidence type="ECO:0000313" key="6">
    <source>
        <dbReference type="EMBL" id="PWA93444.1"/>
    </source>
</evidence>
<dbReference type="PANTHER" id="PTHR11956:SF5">
    <property type="entry name" value="ARGININE--TRNA LIGASE, CYTOPLASMIC"/>
    <property type="match status" value="1"/>
</dbReference>
<dbReference type="GO" id="GO:0005737">
    <property type="term" value="C:cytoplasm"/>
    <property type="evidence" value="ECO:0007669"/>
    <property type="project" value="InterPro"/>
</dbReference>
<evidence type="ECO:0000259" key="5">
    <source>
        <dbReference type="SMART" id="SM01016"/>
    </source>
</evidence>
<reference evidence="6 7" key="1">
    <citation type="journal article" date="2018" name="Mol. Plant">
        <title>The genome of Artemisia annua provides insight into the evolution of Asteraceae family and artemisinin biosynthesis.</title>
        <authorList>
            <person name="Shen Q."/>
            <person name="Zhang L."/>
            <person name="Liao Z."/>
            <person name="Wang S."/>
            <person name="Yan T."/>
            <person name="Shi P."/>
            <person name="Liu M."/>
            <person name="Fu X."/>
            <person name="Pan Q."/>
            <person name="Wang Y."/>
            <person name="Lv Z."/>
            <person name="Lu X."/>
            <person name="Zhang F."/>
            <person name="Jiang W."/>
            <person name="Ma Y."/>
            <person name="Chen M."/>
            <person name="Hao X."/>
            <person name="Li L."/>
            <person name="Tang Y."/>
            <person name="Lv G."/>
            <person name="Zhou Y."/>
            <person name="Sun X."/>
            <person name="Brodelius P.E."/>
            <person name="Rose J.K.C."/>
            <person name="Tang K."/>
        </authorList>
    </citation>
    <scope>NUCLEOTIDE SEQUENCE [LARGE SCALE GENOMIC DNA]</scope>
    <source>
        <strain evidence="7">cv. Huhao1</strain>
        <tissue evidence="6">Leaf</tissue>
    </source>
</reference>
<evidence type="ECO:0000313" key="7">
    <source>
        <dbReference type="Proteomes" id="UP000245207"/>
    </source>
</evidence>
<dbReference type="Proteomes" id="UP000245207">
    <property type="component" value="Unassembled WGS sequence"/>
</dbReference>
<dbReference type="GO" id="GO:0016746">
    <property type="term" value="F:acyltransferase activity"/>
    <property type="evidence" value="ECO:0007669"/>
    <property type="project" value="InterPro"/>
</dbReference>
<dbReference type="Pfam" id="PF20241">
    <property type="entry name" value="DUF6598"/>
    <property type="match status" value="1"/>
</dbReference>
<dbReference type="InterPro" id="IPR016039">
    <property type="entry name" value="Thiolase-like"/>
</dbReference>
<keyword evidence="7" id="KW-1185">Reference proteome</keyword>
<dbReference type="EMBL" id="PKPP01000384">
    <property type="protein sequence ID" value="PWA93444.1"/>
    <property type="molecule type" value="Genomic_DNA"/>
</dbReference>
<dbReference type="Gene3D" id="3.30.1360.70">
    <property type="entry name" value="Arginyl tRNA synthetase N-terminal domain"/>
    <property type="match status" value="1"/>
</dbReference>
<dbReference type="PANTHER" id="PTHR11956">
    <property type="entry name" value="ARGINYL-TRNA SYNTHETASE"/>
    <property type="match status" value="1"/>
</dbReference>
<dbReference type="GO" id="GO:0005524">
    <property type="term" value="F:ATP binding"/>
    <property type="evidence" value="ECO:0007669"/>
    <property type="project" value="InterPro"/>
</dbReference>
<dbReference type="InterPro" id="IPR009080">
    <property type="entry name" value="tRNAsynth_Ia_anticodon-bd"/>
</dbReference>
<dbReference type="Pfam" id="PF03485">
    <property type="entry name" value="Arg_tRNA_synt_N"/>
    <property type="match status" value="1"/>
</dbReference>
<dbReference type="SUPFAM" id="SSF55190">
    <property type="entry name" value="Arginyl-tRNA synthetase (ArgRS), N-terminal 'additional' domain"/>
    <property type="match status" value="1"/>
</dbReference>
<dbReference type="GO" id="GO:0006420">
    <property type="term" value="P:arginyl-tRNA aminoacylation"/>
    <property type="evidence" value="ECO:0007669"/>
    <property type="project" value="InterPro"/>
</dbReference>
<dbReference type="Pfam" id="PF05746">
    <property type="entry name" value="DALR_1"/>
    <property type="match status" value="1"/>
</dbReference>
<name>A0A2U1Q608_ARTAN</name>
<accession>A0A2U1Q608</accession>
<evidence type="ECO:0000259" key="4">
    <source>
        <dbReference type="SMART" id="SM00836"/>
    </source>
</evidence>
<dbReference type="EC" id="6.1.1.19" evidence="1"/>
<dbReference type="STRING" id="35608.A0A2U1Q608"/>
<evidence type="ECO:0000256" key="2">
    <source>
        <dbReference type="ARBA" id="ARBA00049339"/>
    </source>
</evidence>
<dbReference type="InterPro" id="IPR005148">
    <property type="entry name" value="Arg-tRNA-synth_N"/>
</dbReference>
<organism evidence="6 7">
    <name type="scientific">Artemisia annua</name>
    <name type="common">Sweet wormwood</name>
    <dbReference type="NCBI Taxonomy" id="35608"/>
    <lineage>
        <taxon>Eukaryota</taxon>
        <taxon>Viridiplantae</taxon>
        <taxon>Streptophyta</taxon>
        <taxon>Embryophyta</taxon>
        <taxon>Tracheophyta</taxon>
        <taxon>Spermatophyta</taxon>
        <taxon>Magnoliopsida</taxon>
        <taxon>eudicotyledons</taxon>
        <taxon>Gunneridae</taxon>
        <taxon>Pentapetalae</taxon>
        <taxon>asterids</taxon>
        <taxon>campanulids</taxon>
        <taxon>Asterales</taxon>
        <taxon>Asteraceae</taxon>
        <taxon>Asteroideae</taxon>
        <taxon>Anthemideae</taxon>
        <taxon>Artemisiinae</taxon>
        <taxon>Artemisia</taxon>
    </lineage>
</organism>
<dbReference type="Pfam" id="PF02801">
    <property type="entry name" value="Ketoacyl-synt_C"/>
    <property type="match status" value="1"/>
</dbReference>
<dbReference type="OrthoDB" id="1602268at2759"/>
<protein>
    <recommendedName>
        <fullName evidence="1">arginine--tRNA ligase</fullName>
        <ecNumber evidence="1">6.1.1.19</ecNumber>
    </recommendedName>
</protein>
<dbReference type="InterPro" id="IPR014031">
    <property type="entry name" value="Ketoacyl_synth_C"/>
</dbReference>
<dbReference type="Gene3D" id="1.10.730.10">
    <property type="entry name" value="Isoleucyl-tRNA Synthetase, Domain 1"/>
    <property type="match status" value="1"/>
</dbReference>
<feature type="compositionally biased region" description="Basic and acidic residues" evidence="3">
    <location>
        <begin position="263"/>
        <end position="280"/>
    </location>
</feature>
<dbReference type="GO" id="GO:0004814">
    <property type="term" value="F:arginine-tRNA ligase activity"/>
    <property type="evidence" value="ECO:0007669"/>
    <property type="project" value="UniProtKB-EC"/>
</dbReference>
<dbReference type="Gene3D" id="3.40.47.10">
    <property type="match status" value="1"/>
</dbReference>
<dbReference type="InterPro" id="IPR046533">
    <property type="entry name" value="DUF6598"/>
</dbReference>
<gene>
    <name evidence="6" type="ORF">CTI12_AA070170</name>
</gene>
<evidence type="ECO:0000256" key="3">
    <source>
        <dbReference type="SAM" id="MobiDB-lite"/>
    </source>
</evidence>
<dbReference type="SMART" id="SM01016">
    <property type="entry name" value="Arg_tRNA_synt_N"/>
    <property type="match status" value="1"/>
</dbReference>
<comment type="caution">
    <text evidence="6">The sequence shown here is derived from an EMBL/GenBank/DDBJ whole genome shotgun (WGS) entry which is preliminary data.</text>
</comment>
<dbReference type="SUPFAM" id="SSF53901">
    <property type="entry name" value="Thiolase-like"/>
    <property type="match status" value="1"/>
</dbReference>
<dbReference type="AlphaFoldDB" id="A0A2U1Q608"/>
<evidence type="ECO:0000256" key="1">
    <source>
        <dbReference type="ARBA" id="ARBA00012837"/>
    </source>
</evidence>
<dbReference type="InterPro" id="IPR036695">
    <property type="entry name" value="Arg-tRNA-synth_N_sf"/>
</dbReference>
<comment type="catalytic activity">
    <reaction evidence="2">
        <text>tRNA(Arg) + L-arginine + ATP = L-arginyl-tRNA(Arg) + AMP + diphosphate</text>
        <dbReference type="Rhea" id="RHEA:20301"/>
        <dbReference type="Rhea" id="RHEA-COMP:9658"/>
        <dbReference type="Rhea" id="RHEA-COMP:9673"/>
        <dbReference type="ChEBI" id="CHEBI:30616"/>
        <dbReference type="ChEBI" id="CHEBI:32682"/>
        <dbReference type="ChEBI" id="CHEBI:33019"/>
        <dbReference type="ChEBI" id="CHEBI:78442"/>
        <dbReference type="ChEBI" id="CHEBI:78513"/>
        <dbReference type="ChEBI" id="CHEBI:456215"/>
        <dbReference type="EC" id="6.1.1.19"/>
    </reaction>
</comment>
<feature type="domain" description="Arginyl tRNA synthetase N-terminal" evidence="5">
    <location>
        <begin position="208"/>
        <end position="311"/>
    </location>
</feature>
<dbReference type="InterPro" id="IPR001278">
    <property type="entry name" value="Arg-tRNA-ligase"/>
</dbReference>
<feature type="region of interest" description="Disordered" evidence="3">
    <location>
        <begin position="261"/>
        <end position="280"/>
    </location>
</feature>
<dbReference type="SUPFAM" id="SSF47323">
    <property type="entry name" value="Anticodon-binding domain of a subclass of class I aminoacyl-tRNA synthetases"/>
    <property type="match status" value="1"/>
</dbReference>
<dbReference type="SMART" id="SM00836">
    <property type="entry name" value="DALR_1"/>
    <property type="match status" value="1"/>
</dbReference>
<dbReference type="InterPro" id="IPR008909">
    <property type="entry name" value="DALR_anticod-bd"/>
</dbReference>
<feature type="domain" description="DALR anticodon binding" evidence="4">
    <location>
        <begin position="334"/>
        <end position="459"/>
    </location>
</feature>
<sequence>MCGYKKEYYHLIKNEELTVHRNKWALHNHKSIKKLRHSTFHCGSLIDNCSKNKPVCFRIGEAPKRCRSIYRQKIRLDLKKKKKRCEDKQEIEGCSLQEKYENLTSEMAASTSTIDGQRLEEIINGLGMHSFFSTSATEASTSTVEDEGYTSRLIEIASLVIHEGRRLRLEEIVHGLSMHSLFSTSAMAASTSTVADVQKEIKRWSFIEEISKPFDDSMKSRFSELEEYALIFASKEKEHGDFTCENVLSIWPTLRKERKMHRGPRDVGNRGKLKGPRDVGEEIKKNLPKPDLIMIEEGISIHDVGFITFSLSREWMAKDVLKYIEKQGNSFVYLLNTQARIRRITNDYCKDIDKLKKGELILEENAKWGEGEERVLEFHLLNFTEVLKESCTFVLPHMLCDYLYDLSKKYNNYYSSVCKFWQAGSVAETSTSTLLLCEATRVVIEKCFHLLGFTPTSSFFELSLTQLPPGMLFSAKRPMDISARDPPRNSRFELFSILPSVITDTVKEGKLFGLIAVSDNCGLLSDDGGFFLSEPDFAYVTLFNREWCNSIEMTDCELIYLGNPSCRHSAPFSSSIDIHMRLFVTATNKKKKDRCFQLCNKVIEIDTSDFWAEKSDAGCGYRAVKGVDGVTDLHYILLKNAVDSVMEVTFTSKTDGPKVYGYIFASYGDDFPYGCDRLSQRYYKALLFQPDPLKPLENDVIIPLRRSMLSVPLNGHLVIKAYLEEVKSGKVIIDGSYKFKSQCKESSVGVIKGPEGTNCSLNLKIYWKYQAQCPGYVNYINAQATSTLVNYINAQATSTLVGDLAEVNAVKKVFKKTEGIKMNATKSMIGHCLGAAGGLEAIATVKAIQTGWLHPFLPKSKCITHHKDDHVLVVNKPAHMEKLQQNRKYYATYDLLEIKEPLLKETSLLNSKFTGGRGVWTVYSCSYCICTTVQDVGVKAILFEESIVKQKDPTQGI</sequence>